<dbReference type="EMBL" id="BK016180">
    <property type="protein sequence ID" value="DAG00376.1"/>
    <property type="molecule type" value="Genomic_DNA"/>
</dbReference>
<reference evidence="1" key="1">
    <citation type="journal article" date="2021" name="Proc. Natl. Acad. Sci. U.S.A.">
        <title>A Catalog of Tens of Thousands of Viruses from Human Metagenomes Reveals Hidden Associations with Chronic Diseases.</title>
        <authorList>
            <person name="Tisza M.J."/>
            <person name="Buck C.B."/>
        </authorList>
    </citation>
    <scope>NUCLEOTIDE SEQUENCE</scope>
    <source>
        <strain evidence="1">Ct3r22</strain>
    </source>
</reference>
<organism evidence="1">
    <name type="scientific">Siphoviridae sp. ct3r22</name>
    <dbReference type="NCBI Taxonomy" id="2825325"/>
    <lineage>
        <taxon>Viruses</taxon>
        <taxon>Duplodnaviria</taxon>
        <taxon>Heunggongvirae</taxon>
        <taxon>Uroviricota</taxon>
        <taxon>Caudoviricetes</taxon>
    </lineage>
</organism>
<evidence type="ECO:0000313" key="1">
    <source>
        <dbReference type="EMBL" id="DAG00376.1"/>
    </source>
</evidence>
<proteinExistence type="predicted"/>
<sequence>MKSVRLTNSIRKAIIKDLMKLPHEKFNNSLKEIGELCDSILIGAIDKEVLEIDEKYPMLIDKIDYISINTILTDEKPIYRSIKVNNWYRCYNDKNFKLIKGDKRIQDFCKKIISLNEEIKILENKITCSLQHINTTKQLKDQFPEAYDAFLKLDQEEEDLDNLCDSFENVRATLSKFNKE</sequence>
<accession>A0A8S5V0U8</accession>
<name>A0A8S5V0U8_9CAUD</name>
<protein>
    <submittedName>
        <fullName evidence="1">Nucleotide modification associated domain 5</fullName>
    </submittedName>
</protein>